<dbReference type="PANTHER" id="PTHR30303:SF0">
    <property type="entry name" value="CARBAMOYL DEHYDRATASE HYPE"/>
    <property type="match status" value="1"/>
</dbReference>
<reference evidence="5 6" key="1">
    <citation type="submission" date="2018-07" db="EMBL/GenBank/DDBJ databases">
        <title>Parabacteroides acidifaciens nov. sp., isolated from human feces.</title>
        <authorList>
            <person name="Wang Y.J."/>
        </authorList>
    </citation>
    <scope>NUCLEOTIDE SEQUENCE [LARGE SCALE GENOMIC DNA]</scope>
    <source>
        <strain evidence="5 6">426-9</strain>
    </source>
</reference>
<dbReference type="SUPFAM" id="SSF55326">
    <property type="entry name" value="PurM N-terminal domain-like"/>
    <property type="match status" value="1"/>
</dbReference>
<dbReference type="SUPFAM" id="SSF56042">
    <property type="entry name" value="PurM C-terminal domain-like"/>
    <property type="match status" value="1"/>
</dbReference>
<feature type="domain" description="PurM-like N-terminal" evidence="2">
    <location>
        <begin position="49"/>
        <end position="160"/>
    </location>
</feature>
<dbReference type="InterPro" id="IPR010918">
    <property type="entry name" value="PurM-like_C_dom"/>
</dbReference>
<comment type="caution">
    <text evidence="5">The sequence shown here is derived from an EMBL/GenBank/DDBJ whole genome shotgun (WGS) entry which is preliminary data.</text>
</comment>
<dbReference type="EMBL" id="QREV01000001">
    <property type="protein sequence ID" value="RDU51085.1"/>
    <property type="molecule type" value="Genomic_DNA"/>
</dbReference>
<dbReference type="PANTHER" id="PTHR30303">
    <property type="entry name" value="HYDROGENASE ISOENZYMES FORMATION PROTEIN HYPE"/>
    <property type="match status" value="1"/>
</dbReference>
<dbReference type="Proteomes" id="UP000629596">
    <property type="component" value="Unassembled WGS sequence"/>
</dbReference>
<dbReference type="Pfam" id="PF02769">
    <property type="entry name" value="AIRS_C"/>
    <property type="match status" value="1"/>
</dbReference>
<evidence type="ECO:0000313" key="6">
    <source>
        <dbReference type="Proteomes" id="UP000256321"/>
    </source>
</evidence>
<sequence>MITTNCPLPFTDSDCVLLAHGGGGRLTHELISGIFYPAFRNPLLEQDHDGCVFPVEARRMACSTDSFVVDPIFFPGGDIGDLAVNGTVNDLACCGARPLYLTAGFILEEGLPLSDLRRIVGSMKAAAERAGVQIVAGDTKVVERGKCDKLFINTSGIGVVREGVRISPDRAQPGDVVICSGPIGPHGITILSARESLGFETNLKSDTVSLNNMIAGLLDSIEDVHVLRDPTRGGVSGTLNEIAQAAGVEIILDEASLPIPDAVRGASEILGLDPLYVANEGLVLAILPEEKADKALAIMRNCPEGKGAAIIGHIAMKGKPLVKMKTLYGNYRIVDMLSGEQLPRIC</sequence>
<dbReference type="InterPro" id="IPR016188">
    <property type="entry name" value="PurM-like_N"/>
</dbReference>
<dbReference type="EMBL" id="JACRTI010000001">
    <property type="protein sequence ID" value="MBC8600131.1"/>
    <property type="molecule type" value="Genomic_DNA"/>
</dbReference>
<dbReference type="InterPro" id="IPR036921">
    <property type="entry name" value="PurM-like_N_sf"/>
</dbReference>
<dbReference type="CDD" id="cd02197">
    <property type="entry name" value="HypE"/>
    <property type="match status" value="1"/>
</dbReference>
<evidence type="ECO:0000259" key="3">
    <source>
        <dbReference type="Pfam" id="PF02769"/>
    </source>
</evidence>
<dbReference type="RefSeq" id="WP_115497679.1">
    <property type="nucleotide sequence ID" value="NZ_JACRTI010000001.1"/>
</dbReference>
<dbReference type="Pfam" id="PF00586">
    <property type="entry name" value="AIRS"/>
    <property type="match status" value="1"/>
</dbReference>
<dbReference type="InterPro" id="IPR011854">
    <property type="entry name" value="HypE"/>
</dbReference>
<dbReference type="NCBIfam" id="TIGR02124">
    <property type="entry name" value="hypE"/>
    <property type="match status" value="1"/>
</dbReference>
<dbReference type="AlphaFoldDB" id="A0A3D8HJC5"/>
<proteinExistence type="inferred from homology"/>
<dbReference type="PIRSF" id="PIRSF005644">
    <property type="entry name" value="Hdrgns_mtr_HypE"/>
    <property type="match status" value="1"/>
</dbReference>
<evidence type="ECO:0000313" key="5">
    <source>
        <dbReference type="EMBL" id="RDU51085.1"/>
    </source>
</evidence>
<gene>
    <name evidence="5" type="primary">hypE</name>
    <name evidence="5" type="ORF">DWU89_00165</name>
    <name evidence="4" type="ORF">H8784_00165</name>
</gene>
<dbReference type="Gene3D" id="3.30.1330.10">
    <property type="entry name" value="PurM-like, N-terminal domain"/>
    <property type="match status" value="1"/>
</dbReference>
<protein>
    <submittedName>
        <fullName evidence="5">Hydrogenase expression/formation protein HypE</fullName>
    </submittedName>
</protein>
<comment type="similarity">
    <text evidence="1">Belongs to the HypE family.</text>
</comment>
<feature type="domain" description="PurM-like C-terminal" evidence="3">
    <location>
        <begin position="172"/>
        <end position="318"/>
    </location>
</feature>
<evidence type="ECO:0000259" key="2">
    <source>
        <dbReference type="Pfam" id="PF00586"/>
    </source>
</evidence>
<dbReference type="Proteomes" id="UP000256321">
    <property type="component" value="Unassembled WGS sequence"/>
</dbReference>
<evidence type="ECO:0000313" key="7">
    <source>
        <dbReference type="Proteomes" id="UP000629596"/>
    </source>
</evidence>
<name>A0A3D8HJC5_9BACT</name>
<accession>A0A3D8HJC5</accession>
<reference evidence="4 7" key="2">
    <citation type="submission" date="2020-08" db="EMBL/GenBank/DDBJ databases">
        <title>Genome public.</title>
        <authorList>
            <person name="Liu C."/>
            <person name="Sun Q."/>
        </authorList>
    </citation>
    <scope>NUCLEOTIDE SEQUENCE [LARGE SCALE GENOMIC DNA]</scope>
    <source>
        <strain evidence="4 7">426_9</strain>
    </source>
</reference>
<dbReference type="Gene3D" id="3.90.650.10">
    <property type="entry name" value="PurM-like C-terminal domain"/>
    <property type="match status" value="1"/>
</dbReference>
<dbReference type="GO" id="GO:0051604">
    <property type="term" value="P:protein maturation"/>
    <property type="evidence" value="ECO:0007669"/>
    <property type="project" value="TreeGrafter"/>
</dbReference>
<dbReference type="InterPro" id="IPR036676">
    <property type="entry name" value="PurM-like_C_sf"/>
</dbReference>
<evidence type="ECO:0000256" key="1">
    <source>
        <dbReference type="ARBA" id="ARBA00006243"/>
    </source>
</evidence>
<keyword evidence="7" id="KW-1185">Reference proteome</keyword>
<evidence type="ECO:0000313" key="4">
    <source>
        <dbReference type="EMBL" id="MBC8600131.1"/>
    </source>
</evidence>
<organism evidence="5 6">
    <name type="scientific">Parabacteroides acidifaciens</name>
    <dbReference type="NCBI Taxonomy" id="2290935"/>
    <lineage>
        <taxon>Bacteria</taxon>
        <taxon>Pseudomonadati</taxon>
        <taxon>Bacteroidota</taxon>
        <taxon>Bacteroidia</taxon>
        <taxon>Bacteroidales</taxon>
        <taxon>Tannerellaceae</taxon>
        <taxon>Parabacteroides</taxon>
    </lineage>
</organism>